<reference evidence="12 13" key="1">
    <citation type="submission" date="2024-11" db="EMBL/GenBank/DDBJ databases">
        <title>A near-complete genome assembly of Cinchona calisaya.</title>
        <authorList>
            <person name="Lian D.C."/>
            <person name="Zhao X.W."/>
            <person name="Wei L."/>
        </authorList>
    </citation>
    <scope>NUCLEOTIDE SEQUENCE [LARGE SCALE GENOMIC DNA]</scope>
    <source>
        <tissue evidence="12">Nenye</tissue>
    </source>
</reference>
<dbReference type="AlphaFoldDB" id="A0ABD2Y8V8"/>
<dbReference type="EMBL" id="JBJUIK010000015">
    <property type="protein sequence ID" value="KAL3503446.1"/>
    <property type="molecule type" value="Genomic_DNA"/>
</dbReference>
<accession>A0ABD2Y8V8</accession>
<keyword evidence="7" id="KW-0325">Glycoprotein</keyword>
<comment type="similarity">
    <text evidence="2">Belongs to the COBRA family.</text>
</comment>
<evidence type="ECO:0000313" key="12">
    <source>
        <dbReference type="EMBL" id="KAL3503446.1"/>
    </source>
</evidence>
<gene>
    <name evidence="12" type="ORF">ACH5RR_037895</name>
</gene>
<dbReference type="InterPro" id="IPR056900">
    <property type="entry name" value="COB_C"/>
</dbReference>
<evidence type="ECO:0000256" key="6">
    <source>
        <dbReference type="ARBA" id="ARBA00023136"/>
    </source>
</evidence>
<keyword evidence="8" id="KW-0449">Lipoprotein</keyword>
<dbReference type="InterPro" id="IPR006918">
    <property type="entry name" value="COBRA_pln"/>
</dbReference>
<evidence type="ECO:0000256" key="7">
    <source>
        <dbReference type="ARBA" id="ARBA00023180"/>
    </source>
</evidence>
<evidence type="ECO:0000256" key="2">
    <source>
        <dbReference type="ARBA" id="ARBA00005507"/>
    </source>
</evidence>
<keyword evidence="13" id="KW-1185">Reference proteome</keyword>
<proteinExistence type="inferred from homology"/>
<evidence type="ECO:0000256" key="3">
    <source>
        <dbReference type="ARBA" id="ARBA00022475"/>
    </source>
</evidence>
<protein>
    <recommendedName>
        <fullName evidence="11">COBRA C-terminal domain-containing protein</fullName>
    </recommendedName>
</protein>
<dbReference type="GO" id="GO:0005886">
    <property type="term" value="C:plasma membrane"/>
    <property type="evidence" value="ECO:0007669"/>
    <property type="project" value="UniProtKB-SubCell"/>
</dbReference>
<evidence type="ECO:0000256" key="10">
    <source>
        <dbReference type="SAM" id="SignalP"/>
    </source>
</evidence>
<dbReference type="PANTHER" id="PTHR31052">
    <property type="entry name" value="COBRA-LIKE PROTEIN 7"/>
    <property type="match status" value="1"/>
</dbReference>
<evidence type="ECO:0000256" key="4">
    <source>
        <dbReference type="ARBA" id="ARBA00022622"/>
    </source>
</evidence>
<evidence type="ECO:0000259" key="11">
    <source>
        <dbReference type="Pfam" id="PF25079"/>
    </source>
</evidence>
<evidence type="ECO:0000256" key="8">
    <source>
        <dbReference type="ARBA" id="ARBA00023288"/>
    </source>
</evidence>
<keyword evidence="6 9" id="KW-0472">Membrane</keyword>
<evidence type="ECO:0000256" key="5">
    <source>
        <dbReference type="ARBA" id="ARBA00022729"/>
    </source>
</evidence>
<keyword evidence="9" id="KW-0812">Transmembrane</keyword>
<feature type="transmembrane region" description="Helical" evidence="9">
    <location>
        <begin position="643"/>
        <end position="661"/>
    </location>
</feature>
<keyword evidence="9" id="KW-1133">Transmembrane helix</keyword>
<comment type="subcellular location">
    <subcellularLocation>
        <location evidence="1">Cell membrane</location>
        <topology evidence="1">Lipid-anchor</topology>
        <topology evidence="1">GPI-anchor</topology>
    </subcellularLocation>
</comment>
<organism evidence="12 13">
    <name type="scientific">Cinchona calisaya</name>
    <dbReference type="NCBI Taxonomy" id="153742"/>
    <lineage>
        <taxon>Eukaryota</taxon>
        <taxon>Viridiplantae</taxon>
        <taxon>Streptophyta</taxon>
        <taxon>Embryophyta</taxon>
        <taxon>Tracheophyta</taxon>
        <taxon>Spermatophyta</taxon>
        <taxon>Magnoliopsida</taxon>
        <taxon>eudicotyledons</taxon>
        <taxon>Gunneridae</taxon>
        <taxon>Pentapetalae</taxon>
        <taxon>asterids</taxon>
        <taxon>lamiids</taxon>
        <taxon>Gentianales</taxon>
        <taxon>Rubiaceae</taxon>
        <taxon>Cinchonoideae</taxon>
        <taxon>Cinchoneae</taxon>
        <taxon>Cinchona</taxon>
    </lineage>
</organism>
<dbReference type="GO" id="GO:0098552">
    <property type="term" value="C:side of membrane"/>
    <property type="evidence" value="ECO:0007669"/>
    <property type="project" value="UniProtKB-KW"/>
</dbReference>
<dbReference type="Pfam" id="PF04833">
    <property type="entry name" value="COBRA"/>
    <property type="match status" value="1"/>
</dbReference>
<dbReference type="Pfam" id="PF25079">
    <property type="entry name" value="COB_C"/>
    <property type="match status" value="1"/>
</dbReference>
<keyword evidence="5 10" id="KW-0732">Signal</keyword>
<dbReference type="Proteomes" id="UP001630127">
    <property type="component" value="Unassembled WGS sequence"/>
</dbReference>
<evidence type="ECO:0000256" key="1">
    <source>
        <dbReference type="ARBA" id="ARBA00004609"/>
    </source>
</evidence>
<dbReference type="PANTHER" id="PTHR31052:SF2">
    <property type="entry name" value="COBRA-LIKE PROTEIN 10"/>
    <property type="match status" value="1"/>
</dbReference>
<name>A0ABD2Y8V8_9GENT</name>
<evidence type="ECO:0000256" key="9">
    <source>
        <dbReference type="SAM" id="Phobius"/>
    </source>
</evidence>
<feature type="signal peptide" evidence="10">
    <location>
        <begin position="1"/>
        <end position="29"/>
    </location>
</feature>
<keyword evidence="3" id="KW-1003">Cell membrane</keyword>
<evidence type="ECO:0000313" key="13">
    <source>
        <dbReference type="Proteomes" id="UP001630127"/>
    </source>
</evidence>
<keyword evidence="4" id="KW-0336">GPI-anchor</keyword>
<feature type="chain" id="PRO_5044856111" description="COBRA C-terminal domain-containing protein" evidence="10">
    <location>
        <begin position="30"/>
        <end position="666"/>
    </location>
</feature>
<comment type="caution">
    <text evidence="12">The sequence shown here is derived from an EMBL/GenBank/DDBJ whole genome shotgun (WGS) entry which is preliminary data.</text>
</comment>
<feature type="domain" description="COBRA C-terminal" evidence="11">
    <location>
        <begin position="424"/>
        <end position="633"/>
    </location>
</feature>
<sequence>MKITWNVVVLCYIGLILFYDQQCLVKCNAQDYGDDAAAAAPPPPELENCNGVYISYNFQGRDKIYPHVKNASAQAYSFTSTLNVMNAGAVEVKGWQIHVGFQYNELLVSTDGAIVVGGTTMPMQVGKNGTVFTGYPMTDLKTAIETAGDYTQIQVQVNIKGTMFGLKKGTPMPKSIKLLNDGYKCPVARAKGSDMSVCCMRDPKFKGKVIKTKFLPRQNGDLSLVYDVLQASTNKYLAQVTIDNINPLGRLDHWNLTWQWMRNEFIYAMRGAYTHKRDPYDCVYGPQGQYYQDFDFSTVMSCDKNPIISDLPPEKRDDDKIGKLPFCCRNGTILPTVMNETKARTIFQLEVFKLPPDNQNRTALTPPQNWQITGVLNPTYKCGPPIRVDPTEFPDPSGLDSTTAAIASWQVTCNITRPKPKESKCCVSYSAYYADSVVPCNTCACGCDQTSRCDANAQALPLPPEALLVPFVNRTAKTKAWAHIKGNKLPLKMPCPDNCGVSINWHIDSDYKNGWTARMTLFNWGENIFEEWFAAVQLKKAFPGYEKVYSFNGTKIPQLNNIIFMEGLPGLKYLMGEVNGTHPDSDPRIPGKQQSVISFTKKHTPHLDIAAGDGFPTKVIFNGEECALPTRLPKRSSGVPRSTLNLLPAIFITIITTFLLLTDRSH</sequence>